<dbReference type="InterPro" id="IPR002182">
    <property type="entry name" value="NB-ARC"/>
</dbReference>
<name>A0A2I4E8R5_JUGRE</name>
<dbReference type="PANTHER" id="PTHR36766:SF51">
    <property type="entry name" value="DISEASE RESISTANCE RPP13-LIKE PROTEIN 1"/>
    <property type="match status" value="1"/>
</dbReference>
<dbReference type="GeneID" id="108987339"/>
<dbReference type="GO" id="GO:0051707">
    <property type="term" value="P:response to other organism"/>
    <property type="evidence" value="ECO:0007669"/>
    <property type="project" value="UniProtKB-ARBA"/>
</dbReference>
<dbReference type="InterPro" id="IPR036388">
    <property type="entry name" value="WH-like_DNA-bd_sf"/>
</dbReference>
<dbReference type="Proteomes" id="UP000235220">
    <property type="component" value="Chromosome 5"/>
</dbReference>
<protein>
    <submittedName>
        <fullName evidence="11">Disease resistance RPP13-like protein 1</fullName>
    </submittedName>
</protein>
<evidence type="ECO:0000259" key="8">
    <source>
        <dbReference type="Pfam" id="PF23559"/>
    </source>
</evidence>
<dbReference type="SUPFAM" id="SSF52058">
    <property type="entry name" value="L domain-like"/>
    <property type="match status" value="1"/>
</dbReference>
<keyword evidence="4" id="KW-0611">Plant defense</keyword>
<dbReference type="Gene3D" id="1.10.8.430">
    <property type="entry name" value="Helical domain of apoptotic protease-activating factors"/>
    <property type="match status" value="1"/>
</dbReference>
<dbReference type="OrthoDB" id="37484at2759"/>
<dbReference type="InterPro" id="IPR042197">
    <property type="entry name" value="Apaf_helical"/>
</dbReference>
<dbReference type="Pfam" id="PF00931">
    <property type="entry name" value="NB-ARC"/>
    <property type="match status" value="1"/>
</dbReference>
<dbReference type="InterPro" id="IPR058922">
    <property type="entry name" value="WHD_DRP"/>
</dbReference>
<dbReference type="InParanoid" id="A0A2I4E8R5"/>
<dbReference type="Gene3D" id="1.20.5.4130">
    <property type="match status" value="1"/>
</dbReference>
<evidence type="ECO:0000313" key="11">
    <source>
        <dbReference type="RefSeq" id="XP_018815788.2"/>
    </source>
</evidence>
<dbReference type="GO" id="GO:0006952">
    <property type="term" value="P:defense response"/>
    <property type="evidence" value="ECO:0007669"/>
    <property type="project" value="UniProtKB-KW"/>
</dbReference>
<keyword evidence="1" id="KW-0433">Leucine-rich repeat</keyword>
<sequence>MASPGVGDFICKQKSAKKLLEKMESALQSMNMVLEDAEEKQVMDSNVKRWIDKLKDVAYDAEDILDEIATEALQRQLRAQFKPVVGKVRNFISSTSLDPFIHRLEPKIQEVLDTLQDLKTQKNFLGLQAAGVGGNQYPERLTTSYVSESDTFGRDEDKKKVIDFLLSSDARGNEMCVIAIVGMGGIGKTTLAQLAYNDMSRVKQHFDLKMWFCVSEEFDRLKIMKSIIDQAATSSTRSIEDPEQLRVILENNLTGKKFLLVLDDVWRSKILVTTRNESVALAMKAIETHHLKLLPKDDCWSLFEKHAFRNGSSNVDPKIKEIGIQIVEKCKGLPLAIKATGNLLWSKSDHDERYWTTILKSNLWDLPMKGTYILPALRLSYKYLPSYLKRCFAYCSIFPKDYIFKKDELVLLWMAEGFLQQSEIETMEEVGKRYFNALVSRSLFQQSSETNLGFVMHNLVNDLAKFVSGQFALEGDGSKEIVKMTRYLSYFGGSFDNFKKIDKDLYNAKRLRTFLTLDSSGWDGEIKMPRAWCLRTLSLSGRQGITNLLDSICKLKHLRYLDCSSTNIMRLPDSLCNLCNLQTLNLSKCQNLDRLPRDTRKLVNLHHLEIDETNQLKEMPVQMGRLTCLQTLTKFIVSKHSGSHIGELGKLIKLGGKLLIWELQNVRSAKDALDASLKDKGYLEELALQWNPSNEVGILQSLRNVLENLQPHENLKSLTINNYSGKGFPDWIGGLPSMSKISHVELRNCKYCSALPPLGQLPSLSELYIDGLDEVVTVGPEFYGNCCNSSMKPFGSLKFLRLENMLNWENWSHLGAENEVETFSQLEELYIKNCPKLRGRLPVHLPSLAKLQISKCQQLEASLPVDLFAKFTRLDITGCDNLESLALPEQHKRDGIMDFNNCLQELRIRNILPLKNCT</sequence>
<dbReference type="GO" id="GO:0043531">
    <property type="term" value="F:ADP binding"/>
    <property type="evidence" value="ECO:0007669"/>
    <property type="project" value="InterPro"/>
</dbReference>
<dbReference type="Gene3D" id="3.80.10.10">
    <property type="entry name" value="Ribonuclease Inhibitor"/>
    <property type="match status" value="1"/>
</dbReference>
<proteinExistence type="predicted"/>
<dbReference type="InterPro" id="IPR038005">
    <property type="entry name" value="RX-like_CC"/>
</dbReference>
<evidence type="ECO:0000256" key="5">
    <source>
        <dbReference type="ARBA" id="ARBA00022840"/>
    </source>
</evidence>
<dbReference type="STRING" id="51240.A0A2I4E8R5"/>
<accession>A0A2I4E8R5</accession>
<evidence type="ECO:0000256" key="3">
    <source>
        <dbReference type="ARBA" id="ARBA00022741"/>
    </source>
</evidence>
<dbReference type="PANTHER" id="PTHR36766">
    <property type="entry name" value="PLANT BROAD-SPECTRUM MILDEW RESISTANCE PROTEIN RPW8"/>
    <property type="match status" value="1"/>
</dbReference>
<feature type="domain" description="NB-ARC" evidence="6">
    <location>
        <begin position="155"/>
        <end position="310"/>
    </location>
</feature>
<dbReference type="Pfam" id="PF25019">
    <property type="entry name" value="LRR_R13L1-DRL21"/>
    <property type="match status" value="1"/>
</dbReference>
<gene>
    <name evidence="11" type="primary">LOC108987339</name>
</gene>
<evidence type="ECO:0000256" key="2">
    <source>
        <dbReference type="ARBA" id="ARBA00022737"/>
    </source>
</evidence>
<keyword evidence="2" id="KW-0677">Repeat</keyword>
<evidence type="ECO:0000313" key="10">
    <source>
        <dbReference type="Proteomes" id="UP000235220"/>
    </source>
</evidence>
<dbReference type="Pfam" id="PF23559">
    <property type="entry name" value="WHD_DRP"/>
    <property type="match status" value="1"/>
</dbReference>
<keyword evidence="10" id="KW-1185">Reference proteome</keyword>
<evidence type="ECO:0000256" key="1">
    <source>
        <dbReference type="ARBA" id="ARBA00022614"/>
    </source>
</evidence>
<dbReference type="AlphaFoldDB" id="A0A2I4E8R5"/>
<evidence type="ECO:0000256" key="4">
    <source>
        <dbReference type="ARBA" id="ARBA00022821"/>
    </source>
</evidence>
<keyword evidence="5" id="KW-0067">ATP-binding</keyword>
<evidence type="ECO:0000259" key="7">
    <source>
        <dbReference type="Pfam" id="PF18052"/>
    </source>
</evidence>
<evidence type="ECO:0000259" key="9">
    <source>
        <dbReference type="Pfam" id="PF25019"/>
    </source>
</evidence>
<keyword evidence="3" id="KW-0547">Nucleotide-binding</keyword>
<dbReference type="GO" id="GO:0005524">
    <property type="term" value="F:ATP binding"/>
    <property type="evidence" value="ECO:0007669"/>
    <property type="project" value="UniProtKB-KW"/>
</dbReference>
<dbReference type="PRINTS" id="PR00364">
    <property type="entry name" value="DISEASERSIST"/>
</dbReference>
<dbReference type="Gene3D" id="3.40.50.300">
    <property type="entry name" value="P-loop containing nucleotide triphosphate hydrolases"/>
    <property type="match status" value="1"/>
</dbReference>
<dbReference type="SUPFAM" id="SSF52540">
    <property type="entry name" value="P-loop containing nucleoside triphosphate hydrolases"/>
    <property type="match status" value="1"/>
</dbReference>
<dbReference type="InterPro" id="IPR032675">
    <property type="entry name" value="LRR_dom_sf"/>
</dbReference>
<feature type="domain" description="R13L1/DRL21-like LRR repeat region" evidence="9">
    <location>
        <begin position="645"/>
        <end position="771"/>
    </location>
</feature>
<dbReference type="Gene3D" id="1.10.10.10">
    <property type="entry name" value="Winged helix-like DNA-binding domain superfamily/Winged helix DNA-binding domain"/>
    <property type="match status" value="1"/>
</dbReference>
<dbReference type="Pfam" id="PF18052">
    <property type="entry name" value="Rx_N"/>
    <property type="match status" value="1"/>
</dbReference>
<dbReference type="InterPro" id="IPR041118">
    <property type="entry name" value="Rx_N"/>
</dbReference>
<feature type="domain" description="Disease resistance N-terminal" evidence="7">
    <location>
        <begin position="11"/>
        <end position="82"/>
    </location>
</feature>
<evidence type="ECO:0000259" key="6">
    <source>
        <dbReference type="Pfam" id="PF00931"/>
    </source>
</evidence>
<reference evidence="11" key="1">
    <citation type="submission" date="2025-08" db="UniProtKB">
        <authorList>
            <consortium name="RefSeq"/>
        </authorList>
    </citation>
    <scope>IDENTIFICATION</scope>
    <source>
        <tissue evidence="11">Leaves</tissue>
    </source>
</reference>
<feature type="domain" description="Disease resistance protein winged helix" evidence="8">
    <location>
        <begin position="397"/>
        <end position="464"/>
    </location>
</feature>
<organism evidence="10 11">
    <name type="scientific">Juglans regia</name>
    <name type="common">English walnut</name>
    <dbReference type="NCBI Taxonomy" id="51240"/>
    <lineage>
        <taxon>Eukaryota</taxon>
        <taxon>Viridiplantae</taxon>
        <taxon>Streptophyta</taxon>
        <taxon>Embryophyta</taxon>
        <taxon>Tracheophyta</taxon>
        <taxon>Spermatophyta</taxon>
        <taxon>Magnoliopsida</taxon>
        <taxon>eudicotyledons</taxon>
        <taxon>Gunneridae</taxon>
        <taxon>Pentapetalae</taxon>
        <taxon>rosids</taxon>
        <taxon>fabids</taxon>
        <taxon>Fagales</taxon>
        <taxon>Juglandaceae</taxon>
        <taxon>Juglans</taxon>
    </lineage>
</organism>
<dbReference type="InterPro" id="IPR027417">
    <property type="entry name" value="P-loop_NTPase"/>
</dbReference>
<dbReference type="FunFam" id="1.10.10.10:FF:000322">
    <property type="entry name" value="Probable disease resistance protein At1g63360"/>
    <property type="match status" value="1"/>
</dbReference>
<dbReference type="KEGG" id="jre:108987339"/>
<dbReference type="InterPro" id="IPR056789">
    <property type="entry name" value="LRR_R13L1-DRL21"/>
</dbReference>
<dbReference type="CDD" id="cd14798">
    <property type="entry name" value="RX-CC_like"/>
    <property type="match status" value="1"/>
</dbReference>
<dbReference type="RefSeq" id="XP_018815788.2">
    <property type="nucleotide sequence ID" value="XM_018960243.2"/>
</dbReference>